<sequence>MKNIITIVVLLVAFSASAQSKNAKASLAVNGVCNSCKARIEKAALGVKGVKFAQWNVGTHALSLVLDERKTNVGEVQKAIAKAGHDNALPDGSQAVTATDEDYNKVAPCCKYRDEEVVKNHH</sequence>
<feature type="domain" description="HMA" evidence="2">
    <location>
        <begin position="22"/>
        <end position="88"/>
    </location>
</feature>
<evidence type="ECO:0000313" key="3">
    <source>
        <dbReference type="EMBL" id="AMD85810.1"/>
    </source>
</evidence>
<feature type="chain" id="PRO_5043713076" evidence="1">
    <location>
        <begin position="19"/>
        <end position="122"/>
    </location>
</feature>
<evidence type="ECO:0000313" key="5">
    <source>
        <dbReference type="Proteomes" id="UP000065822"/>
    </source>
</evidence>
<dbReference type="EMBL" id="CP014227">
    <property type="protein sequence ID" value="AMD85810.1"/>
    <property type="molecule type" value="Genomic_DNA"/>
</dbReference>
<organism evidence="4 6">
    <name type="scientific">Capnocytophaga haemolytica</name>
    <dbReference type="NCBI Taxonomy" id="45243"/>
    <lineage>
        <taxon>Bacteria</taxon>
        <taxon>Pseudomonadati</taxon>
        <taxon>Bacteroidota</taxon>
        <taxon>Flavobacteriia</taxon>
        <taxon>Flavobacteriales</taxon>
        <taxon>Flavobacteriaceae</taxon>
        <taxon>Capnocytophaga</taxon>
    </lineage>
</organism>
<dbReference type="Proteomes" id="UP000215539">
    <property type="component" value="Chromosome 1"/>
</dbReference>
<evidence type="ECO:0000256" key="1">
    <source>
        <dbReference type="SAM" id="SignalP"/>
    </source>
</evidence>
<keyword evidence="1" id="KW-0732">Signal</keyword>
<dbReference type="AlphaFoldDB" id="A0AAX2H0Z3"/>
<name>A0AAX2H0Z3_9FLAO</name>
<accession>A0AAX2H0Z3</accession>
<evidence type="ECO:0000313" key="4">
    <source>
        <dbReference type="EMBL" id="SNV15776.1"/>
    </source>
</evidence>
<dbReference type="GO" id="GO:0046872">
    <property type="term" value="F:metal ion binding"/>
    <property type="evidence" value="ECO:0007669"/>
    <property type="project" value="InterPro"/>
</dbReference>
<dbReference type="PROSITE" id="PS50846">
    <property type="entry name" value="HMA_2"/>
    <property type="match status" value="1"/>
</dbReference>
<gene>
    <name evidence="3" type="ORF">AXF12_09985</name>
    <name evidence="4" type="ORF">SAMEA44541418_02161</name>
</gene>
<keyword evidence="5" id="KW-1185">Reference proteome</keyword>
<dbReference type="Pfam" id="PF00403">
    <property type="entry name" value="HMA"/>
    <property type="match status" value="1"/>
</dbReference>
<proteinExistence type="predicted"/>
<reference evidence="4 6" key="2">
    <citation type="submission" date="2017-06" db="EMBL/GenBank/DDBJ databases">
        <authorList>
            <consortium name="Pathogen Informatics"/>
        </authorList>
    </citation>
    <scope>NUCLEOTIDE SEQUENCE [LARGE SCALE GENOMIC DNA]</scope>
    <source>
        <strain evidence="4 6">NCTC12947</strain>
    </source>
</reference>
<dbReference type="Proteomes" id="UP000065822">
    <property type="component" value="Chromosome"/>
</dbReference>
<protein>
    <submittedName>
        <fullName evidence="4">Mercuric transport protein periplasmic component</fullName>
    </submittedName>
    <submittedName>
        <fullName evidence="3">Metal transporter</fullName>
    </submittedName>
</protein>
<dbReference type="CDD" id="cd00371">
    <property type="entry name" value="HMA"/>
    <property type="match status" value="1"/>
</dbReference>
<dbReference type="EMBL" id="LT906449">
    <property type="protein sequence ID" value="SNV15776.1"/>
    <property type="molecule type" value="Genomic_DNA"/>
</dbReference>
<dbReference type="KEGG" id="chg:AXF12_09985"/>
<reference evidence="3 5" key="1">
    <citation type="submission" date="2016-02" db="EMBL/GenBank/DDBJ databases">
        <authorList>
            <person name="Holder M.E."/>
            <person name="Ajami N.J."/>
            <person name="Petrosino J.F."/>
        </authorList>
    </citation>
    <scope>NUCLEOTIDE SEQUENCE [LARGE SCALE GENOMIC DNA]</scope>
    <source>
        <strain evidence="3 5">CCUG 32990</strain>
    </source>
</reference>
<dbReference type="InterPro" id="IPR006121">
    <property type="entry name" value="HMA_dom"/>
</dbReference>
<feature type="signal peptide" evidence="1">
    <location>
        <begin position="1"/>
        <end position="18"/>
    </location>
</feature>
<dbReference type="Gene3D" id="3.30.70.100">
    <property type="match status" value="1"/>
</dbReference>
<dbReference type="InterPro" id="IPR036163">
    <property type="entry name" value="HMA_dom_sf"/>
</dbReference>
<evidence type="ECO:0000259" key="2">
    <source>
        <dbReference type="PROSITE" id="PS50846"/>
    </source>
</evidence>
<dbReference type="SUPFAM" id="SSF55008">
    <property type="entry name" value="HMA, heavy metal-associated domain"/>
    <property type="match status" value="1"/>
</dbReference>
<evidence type="ECO:0000313" key="6">
    <source>
        <dbReference type="Proteomes" id="UP000215539"/>
    </source>
</evidence>
<dbReference type="RefSeq" id="WP_066430742.1">
    <property type="nucleotide sequence ID" value="NZ_CP014227.1"/>
</dbReference>